<dbReference type="Proteomes" id="UP000249046">
    <property type="component" value="Unassembled WGS sequence"/>
</dbReference>
<evidence type="ECO:0000256" key="1">
    <source>
        <dbReference type="SAM" id="SignalP"/>
    </source>
</evidence>
<gene>
    <name evidence="2" type="ORF">DI564_17600</name>
</gene>
<sequence>MSRIRPTALVLACTLALGASAQAAPDWRVVAADTDSGLSIPPLLPSAVSFDLEWASLASGGNGALGFARNAGSAGPFSLWAERNGTLMPIAENMATGATGPGRSGGEAGHVFRTLFQKQDSSGQAHRVFGARAGEPTQPADAATYGVWLWNGSANAEIARLNAEGALGPGLGAGVVFTNLGSATSTGYPRARALPGQRVLIDATVTGSLHAVILHQGGVGNRACLLEGSSEPAYAPGIGSAVFYESGSYTIDMPVVGSRGEVYVAAAFRESGTNGRGIFSLCRGAPQVQARAAVTGSLGPGMNDAAYTFSEFGAIRPAHRDAFYFWARVSSPSGATHGGFLHADGQNAPVYLVNVEGSLGPGYSGYVFNAGGAPTELAAAGRYGLLRTTIKPIAGSSSIAGVWRLVPGLPPEPLAIVGDTGSYAAAPGRPWREFYRTQVLDSGEVLIFGEVGNPSERGIWRLRPGAAPVRELGPGDLVKVPTASGLAERAVTSVTTSGLIDQNYLGEDGWASSNGDVLVRVNVQGIGTLAQLYLRGSAGVPESLLAEGFD</sequence>
<dbReference type="AlphaFoldDB" id="A0A2W5JWY8"/>
<keyword evidence="1" id="KW-0732">Signal</keyword>
<evidence type="ECO:0000313" key="2">
    <source>
        <dbReference type="EMBL" id="PZQ09542.1"/>
    </source>
</evidence>
<dbReference type="EMBL" id="QFPO01000027">
    <property type="protein sequence ID" value="PZQ09542.1"/>
    <property type="molecule type" value="Genomic_DNA"/>
</dbReference>
<reference evidence="2 3" key="1">
    <citation type="submission" date="2017-08" db="EMBL/GenBank/DDBJ databases">
        <title>Infants hospitalized years apart are colonized by the same room-sourced microbial strains.</title>
        <authorList>
            <person name="Brooks B."/>
            <person name="Olm M.R."/>
            <person name="Firek B.A."/>
            <person name="Baker R."/>
            <person name="Thomas B.C."/>
            <person name="Morowitz M.J."/>
            <person name="Banfield J.F."/>
        </authorList>
    </citation>
    <scope>NUCLEOTIDE SEQUENCE [LARGE SCALE GENOMIC DNA]</scope>
    <source>
        <strain evidence="2">S2_005_003_R2_42</strain>
    </source>
</reference>
<proteinExistence type="predicted"/>
<name>A0A2W5JWY8_9GAMM</name>
<protein>
    <submittedName>
        <fullName evidence="2">Uncharacterized protein</fullName>
    </submittedName>
</protein>
<organism evidence="2 3">
    <name type="scientific">Rhodanobacter denitrificans</name>
    <dbReference type="NCBI Taxonomy" id="666685"/>
    <lineage>
        <taxon>Bacteria</taxon>
        <taxon>Pseudomonadati</taxon>
        <taxon>Pseudomonadota</taxon>
        <taxon>Gammaproteobacteria</taxon>
        <taxon>Lysobacterales</taxon>
        <taxon>Rhodanobacteraceae</taxon>
        <taxon>Rhodanobacter</taxon>
    </lineage>
</organism>
<feature type="chain" id="PRO_5015979802" evidence="1">
    <location>
        <begin position="24"/>
        <end position="550"/>
    </location>
</feature>
<comment type="caution">
    <text evidence="2">The sequence shown here is derived from an EMBL/GenBank/DDBJ whole genome shotgun (WGS) entry which is preliminary data.</text>
</comment>
<accession>A0A2W5JWY8</accession>
<evidence type="ECO:0000313" key="3">
    <source>
        <dbReference type="Proteomes" id="UP000249046"/>
    </source>
</evidence>
<feature type="signal peptide" evidence="1">
    <location>
        <begin position="1"/>
        <end position="23"/>
    </location>
</feature>